<evidence type="ECO:0000256" key="1">
    <source>
        <dbReference type="SAM" id="MobiDB-lite"/>
    </source>
</evidence>
<sequence>MLSLGKRQPAWTNTIRVNKEITSLPRTCTTSNIRPNLSTANKTIKTGRVNVNTGHGNVSTVSSAGTHIKSGSSRFNTGKQNVNSGTAVEDLTGRVTFKSSKMTTLVLAVSEGKATQGLPVEAKIDKICAPPITHLATEEAADLMVVSSTSLTEATRKAVVSEKIATKKTHSPKQPSSTPISKSADDIMTFRKELDALALKHLGPVPAKAPTSTNPVNTGSINLNTTFEKVNPGNI</sequence>
<comment type="caution">
    <text evidence="2">The sequence shown here is derived from an EMBL/GenBank/DDBJ whole genome shotgun (WGS) entry which is preliminary data.</text>
</comment>
<name>A0ABQ5DPC7_9ASTR</name>
<feature type="compositionally biased region" description="Polar residues" evidence="1">
    <location>
        <begin position="210"/>
        <end position="235"/>
    </location>
</feature>
<evidence type="ECO:0000313" key="2">
    <source>
        <dbReference type="EMBL" id="GJT40232.1"/>
    </source>
</evidence>
<organism evidence="2 3">
    <name type="scientific">Tanacetum coccineum</name>
    <dbReference type="NCBI Taxonomy" id="301880"/>
    <lineage>
        <taxon>Eukaryota</taxon>
        <taxon>Viridiplantae</taxon>
        <taxon>Streptophyta</taxon>
        <taxon>Embryophyta</taxon>
        <taxon>Tracheophyta</taxon>
        <taxon>Spermatophyta</taxon>
        <taxon>Magnoliopsida</taxon>
        <taxon>eudicotyledons</taxon>
        <taxon>Gunneridae</taxon>
        <taxon>Pentapetalae</taxon>
        <taxon>asterids</taxon>
        <taxon>campanulids</taxon>
        <taxon>Asterales</taxon>
        <taxon>Asteraceae</taxon>
        <taxon>Asteroideae</taxon>
        <taxon>Anthemideae</taxon>
        <taxon>Anthemidinae</taxon>
        <taxon>Tanacetum</taxon>
    </lineage>
</organism>
<feature type="region of interest" description="Disordered" evidence="1">
    <location>
        <begin position="164"/>
        <end position="184"/>
    </location>
</feature>
<protein>
    <submittedName>
        <fullName evidence="2">Uncharacterized protein</fullName>
    </submittedName>
</protein>
<gene>
    <name evidence="2" type="ORF">Tco_0940097</name>
</gene>
<accession>A0ABQ5DPC7</accession>
<keyword evidence="3" id="KW-1185">Reference proteome</keyword>
<dbReference type="Proteomes" id="UP001151760">
    <property type="component" value="Unassembled WGS sequence"/>
</dbReference>
<reference evidence="2" key="2">
    <citation type="submission" date="2022-01" db="EMBL/GenBank/DDBJ databases">
        <authorList>
            <person name="Yamashiro T."/>
            <person name="Shiraishi A."/>
            <person name="Satake H."/>
            <person name="Nakayama K."/>
        </authorList>
    </citation>
    <scope>NUCLEOTIDE SEQUENCE</scope>
</reference>
<dbReference type="EMBL" id="BQNB010015455">
    <property type="protein sequence ID" value="GJT40232.1"/>
    <property type="molecule type" value="Genomic_DNA"/>
</dbReference>
<proteinExistence type="predicted"/>
<evidence type="ECO:0000313" key="3">
    <source>
        <dbReference type="Proteomes" id="UP001151760"/>
    </source>
</evidence>
<feature type="compositionally biased region" description="Polar residues" evidence="1">
    <location>
        <begin position="172"/>
        <end position="181"/>
    </location>
</feature>
<reference evidence="2" key="1">
    <citation type="journal article" date="2022" name="Int. J. Mol. Sci.">
        <title>Draft Genome of Tanacetum Coccineum: Genomic Comparison of Closely Related Tanacetum-Family Plants.</title>
        <authorList>
            <person name="Yamashiro T."/>
            <person name="Shiraishi A."/>
            <person name="Nakayama K."/>
            <person name="Satake H."/>
        </authorList>
    </citation>
    <scope>NUCLEOTIDE SEQUENCE</scope>
</reference>
<feature type="region of interest" description="Disordered" evidence="1">
    <location>
        <begin position="206"/>
        <end position="235"/>
    </location>
</feature>